<organism evidence="3 4">
    <name type="scientific">Paenibacillus rhizoplanae</name>
    <dbReference type="NCBI Taxonomy" id="1917181"/>
    <lineage>
        <taxon>Bacteria</taxon>
        <taxon>Bacillati</taxon>
        <taxon>Bacillota</taxon>
        <taxon>Bacilli</taxon>
        <taxon>Bacillales</taxon>
        <taxon>Paenibacillaceae</taxon>
        <taxon>Paenibacillus</taxon>
    </lineage>
</organism>
<dbReference type="PANTHER" id="PTHR45138:SF23">
    <property type="entry name" value="SIGNALING PROTEIN"/>
    <property type="match status" value="1"/>
</dbReference>
<feature type="transmembrane region" description="Helical" evidence="1">
    <location>
        <begin position="169"/>
        <end position="186"/>
    </location>
</feature>
<dbReference type="CDD" id="cd01949">
    <property type="entry name" value="GGDEF"/>
    <property type="match status" value="1"/>
</dbReference>
<dbReference type="Proteomes" id="UP001597448">
    <property type="component" value="Unassembled WGS sequence"/>
</dbReference>
<feature type="transmembrane region" description="Helical" evidence="1">
    <location>
        <begin position="136"/>
        <end position="157"/>
    </location>
</feature>
<dbReference type="SMART" id="SM00267">
    <property type="entry name" value="GGDEF"/>
    <property type="match status" value="1"/>
</dbReference>
<name>A0ABW5FED8_9BACL</name>
<dbReference type="PROSITE" id="PS50887">
    <property type="entry name" value="GGDEF"/>
    <property type="match status" value="1"/>
</dbReference>
<sequence>MTATIVENTLGIFSLCLTISFAKKNNVVNRQKTKIYLCAAVTTIVLLLLETGTVYLGNNSSASYVIPHRIMNSLGFSLSPLVPLLLLYLNRNSKRSVLSSLLLWTPLLINACICMLSYWTAWVFDVDATGHYIRGSFFMLPAIVSTYYVIGLTMALLRNHAGYEQEDNKVLILILLVPVLCMVIQIMYADIIVIWASVAISLLMYYVYLRELQFTYDAPTLIKNRAAFEKAIEHYGNTSEQVVVVVIDLNQLKTINDCFGHTAGDEAILDCANVIKQSFKGIGSPFRIGGDEFCVLCKDIPAAEVDRALNELDHAAKDINSNRVFPIVLAYGYSVFITRGRDNIHTVFTYADKAMYEHKSKLKTSV</sequence>
<keyword evidence="1" id="KW-0472">Membrane</keyword>
<gene>
    <name evidence="3" type="ORF">ACFSX3_21180</name>
</gene>
<keyword evidence="4" id="KW-1185">Reference proteome</keyword>
<evidence type="ECO:0000259" key="2">
    <source>
        <dbReference type="PROSITE" id="PS50887"/>
    </source>
</evidence>
<evidence type="ECO:0000256" key="1">
    <source>
        <dbReference type="SAM" id="Phobius"/>
    </source>
</evidence>
<dbReference type="SUPFAM" id="SSF55073">
    <property type="entry name" value="Nucleotide cyclase"/>
    <property type="match status" value="1"/>
</dbReference>
<keyword evidence="1" id="KW-0812">Transmembrane</keyword>
<evidence type="ECO:0000313" key="3">
    <source>
        <dbReference type="EMBL" id="MFD2412407.1"/>
    </source>
</evidence>
<comment type="caution">
    <text evidence="3">The sequence shown here is derived from an EMBL/GenBank/DDBJ whole genome shotgun (WGS) entry which is preliminary data.</text>
</comment>
<feature type="transmembrane region" description="Helical" evidence="1">
    <location>
        <begin position="192"/>
        <end position="209"/>
    </location>
</feature>
<dbReference type="Pfam" id="PF00990">
    <property type="entry name" value="GGDEF"/>
    <property type="match status" value="1"/>
</dbReference>
<dbReference type="InterPro" id="IPR050469">
    <property type="entry name" value="Diguanylate_Cyclase"/>
</dbReference>
<feature type="domain" description="GGDEF" evidence="2">
    <location>
        <begin position="240"/>
        <end position="366"/>
    </location>
</feature>
<dbReference type="InterPro" id="IPR029787">
    <property type="entry name" value="Nucleotide_cyclase"/>
</dbReference>
<dbReference type="InterPro" id="IPR000160">
    <property type="entry name" value="GGDEF_dom"/>
</dbReference>
<dbReference type="EMBL" id="JBHUKY010000034">
    <property type="protein sequence ID" value="MFD2412407.1"/>
    <property type="molecule type" value="Genomic_DNA"/>
</dbReference>
<evidence type="ECO:0000313" key="4">
    <source>
        <dbReference type="Proteomes" id="UP001597448"/>
    </source>
</evidence>
<feature type="transmembrane region" description="Helical" evidence="1">
    <location>
        <begin position="6"/>
        <end position="23"/>
    </location>
</feature>
<accession>A0ABW5FED8</accession>
<dbReference type="PANTHER" id="PTHR45138">
    <property type="entry name" value="REGULATORY COMPONENTS OF SENSORY TRANSDUCTION SYSTEM"/>
    <property type="match status" value="1"/>
</dbReference>
<dbReference type="NCBIfam" id="TIGR00254">
    <property type="entry name" value="GGDEF"/>
    <property type="match status" value="1"/>
</dbReference>
<feature type="transmembrane region" description="Helical" evidence="1">
    <location>
        <begin position="101"/>
        <end position="124"/>
    </location>
</feature>
<dbReference type="InterPro" id="IPR043128">
    <property type="entry name" value="Rev_trsase/Diguanyl_cyclase"/>
</dbReference>
<protein>
    <submittedName>
        <fullName evidence="3">GGDEF domain-containing protein</fullName>
    </submittedName>
</protein>
<feature type="transmembrane region" description="Helical" evidence="1">
    <location>
        <begin position="35"/>
        <end position="58"/>
    </location>
</feature>
<dbReference type="RefSeq" id="WP_209989241.1">
    <property type="nucleotide sequence ID" value="NZ_JBHUKY010000034.1"/>
</dbReference>
<proteinExistence type="predicted"/>
<reference evidence="4" key="1">
    <citation type="journal article" date="2019" name="Int. J. Syst. Evol. Microbiol.">
        <title>The Global Catalogue of Microorganisms (GCM) 10K type strain sequencing project: providing services to taxonomists for standard genome sequencing and annotation.</title>
        <authorList>
            <consortium name="The Broad Institute Genomics Platform"/>
            <consortium name="The Broad Institute Genome Sequencing Center for Infectious Disease"/>
            <person name="Wu L."/>
            <person name="Ma J."/>
        </authorList>
    </citation>
    <scope>NUCLEOTIDE SEQUENCE [LARGE SCALE GENOMIC DNA]</scope>
    <source>
        <strain evidence="4">CCM 8725</strain>
    </source>
</reference>
<dbReference type="Gene3D" id="3.30.70.270">
    <property type="match status" value="1"/>
</dbReference>
<keyword evidence="1" id="KW-1133">Transmembrane helix</keyword>
<feature type="transmembrane region" description="Helical" evidence="1">
    <location>
        <begin position="70"/>
        <end position="89"/>
    </location>
</feature>